<accession>A0A426ZL35</accession>
<dbReference type="Proteomes" id="UP000287651">
    <property type="component" value="Unassembled WGS sequence"/>
</dbReference>
<proteinExistence type="predicted"/>
<name>A0A426ZL35_ENSVE</name>
<comment type="caution">
    <text evidence="2">The sequence shown here is derived from an EMBL/GenBank/DDBJ whole genome shotgun (WGS) entry which is preliminary data.</text>
</comment>
<feature type="region of interest" description="Disordered" evidence="1">
    <location>
        <begin position="82"/>
        <end position="114"/>
    </location>
</feature>
<organism evidence="2 3">
    <name type="scientific">Ensete ventricosum</name>
    <name type="common">Abyssinian banana</name>
    <name type="synonym">Musa ensete</name>
    <dbReference type="NCBI Taxonomy" id="4639"/>
    <lineage>
        <taxon>Eukaryota</taxon>
        <taxon>Viridiplantae</taxon>
        <taxon>Streptophyta</taxon>
        <taxon>Embryophyta</taxon>
        <taxon>Tracheophyta</taxon>
        <taxon>Spermatophyta</taxon>
        <taxon>Magnoliopsida</taxon>
        <taxon>Liliopsida</taxon>
        <taxon>Zingiberales</taxon>
        <taxon>Musaceae</taxon>
        <taxon>Ensete</taxon>
    </lineage>
</organism>
<dbReference type="EMBL" id="AMZH03006090">
    <property type="protein sequence ID" value="RRT64696.1"/>
    <property type="molecule type" value="Genomic_DNA"/>
</dbReference>
<feature type="region of interest" description="Disordered" evidence="1">
    <location>
        <begin position="1"/>
        <end position="50"/>
    </location>
</feature>
<feature type="compositionally biased region" description="Polar residues" evidence="1">
    <location>
        <begin position="103"/>
        <end position="114"/>
    </location>
</feature>
<gene>
    <name evidence="2" type="ORF">B296_00035181</name>
</gene>
<sequence length="114" mass="12487">MAGRHGRKAAPWGAVEECATGAMGGNKDGSGLHREDGEDNNEADGWQWRRSRVQRGLRQRRAIEDWSMAIVVGVGLPTIDKERRWWSGRGGSGVRQGLRQDESNGTGDNVASSR</sequence>
<dbReference type="AlphaFoldDB" id="A0A426ZL35"/>
<evidence type="ECO:0000313" key="3">
    <source>
        <dbReference type="Proteomes" id="UP000287651"/>
    </source>
</evidence>
<protein>
    <submittedName>
        <fullName evidence="2">Uncharacterized protein</fullName>
    </submittedName>
</protein>
<evidence type="ECO:0000256" key="1">
    <source>
        <dbReference type="SAM" id="MobiDB-lite"/>
    </source>
</evidence>
<reference evidence="2 3" key="1">
    <citation type="journal article" date="2014" name="Agronomy (Basel)">
        <title>A Draft Genome Sequence for Ensete ventricosum, the Drought-Tolerant Tree Against Hunger.</title>
        <authorList>
            <person name="Harrison J."/>
            <person name="Moore K.A."/>
            <person name="Paszkiewicz K."/>
            <person name="Jones T."/>
            <person name="Grant M."/>
            <person name="Ambacheew D."/>
            <person name="Muzemil S."/>
            <person name="Studholme D.J."/>
        </authorList>
    </citation>
    <scope>NUCLEOTIDE SEQUENCE [LARGE SCALE GENOMIC DNA]</scope>
</reference>
<evidence type="ECO:0000313" key="2">
    <source>
        <dbReference type="EMBL" id="RRT64696.1"/>
    </source>
</evidence>